<protein>
    <recommendedName>
        <fullName evidence="4">Lipoprotein</fullName>
    </recommendedName>
</protein>
<proteinExistence type="predicted"/>
<dbReference type="EMBL" id="RCHI01000006">
    <property type="protein sequence ID" value="RLL65251.1"/>
    <property type="molecule type" value="Genomic_DNA"/>
</dbReference>
<gene>
    <name evidence="2" type="ORF">DYS74_07965</name>
</gene>
<organism evidence="2 3">
    <name type="scientific">Paenirhodobacter hankyongi</name>
    <dbReference type="NCBI Taxonomy" id="2294033"/>
    <lineage>
        <taxon>Bacteria</taxon>
        <taxon>Pseudomonadati</taxon>
        <taxon>Pseudomonadota</taxon>
        <taxon>Alphaproteobacteria</taxon>
        <taxon>Rhodobacterales</taxon>
        <taxon>Rhodobacter group</taxon>
        <taxon>Paenirhodobacter</taxon>
    </lineage>
</organism>
<keyword evidence="1" id="KW-0732">Signal</keyword>
<dbReference type="Proteomes" id="UP000279673">
    <property type="component" value="Unassembled WGS sequence"/>
</dbReference>
<evidence type="ECO:0000313" key="2">
    <source>
        <dbReference type="EMBL" id="RLL65251.1"/>
    </source>
</evidence>
<evidence type="ECO:0000313" key="3">
    <source>
        <dbReference type="Proteomes" id="UP000279673"/>
    </source>
</evidence>
<feature type="signal peptide" evidence="1">
    <location>
        <begin position="1"/>
        <end position="22"/>
    </location>
</feature>
<comment type="caution">
    <text evidence="2">The sequence shown here is derived from an EMBL/GenBank/DDBJ whole genome shotgun (WGS) entry which is preliminary data.</text>
</comment>
<feature type="chain" id="PRO_5019414913" description="Lipoprotein" evidence="1">
    <location>
        <begin position="23"/>
        <end position="106"/>
    </location>
</feature>
<dbReference type="PROSITE" id="PS51257">
    <property type="entry name" value="PROKAR_LIPOPROTEIN"/>
    <property type="match status" value="1"/>
</dbReference>
<evidence type="ECO:0000256" key="1">
    <source>
        <dbReference type="SAM" id="SignalP"/>
    </source>
</evidence>
<dbReference type="AlphaFoldDB" id="A0A421BQL1"/>
<keyword evidence="3" id="KW-1185">Reference proteome</keyword>
<evidence type="ECO:0008006" key="4">
    <source>
        <dbReference type="Google" id="ProtNLM"/>
    </source>
</evidence>
<accession>A0A421BQL1</accession>
<dbReference type="RefSeq" id="WP_121532635.1">
    <property type="nucleotide sequence ID" value="NZ_RCHI01000006.1"/>
</dbReference>
<sequence>MTARLFLLFPMLLGACTLEGMSTDPTAPSLDKAGTCFALVTAEQDGSYTLMTGIADGSKAPVGVPKAGLDAAAVDKAFARERAIMDINPECLAIYAKGREAAQPGA</sequence>
<reference evidence="2 3" key="1">
    <citation type="submission" date="2018-10" db="EMBL/GenBank/DDBJ databases">
        <title>Rhodobacter sp . BO-81.</title>
        <authorList>
            <person name="Im W.T."/>
        </authorList>
    </citation>
    <scope>NUCLEOTIDE SEQUENCE [LARGE SCALE GENOMIC DNA]</scope>
    <source>
        <strain evidence="2 3">BO-81</strain>
    </source>
</reference>
<name>A0A421BQL1_9RHOB</name>